<dbReference type="EMBL" id="JBHUNE010000001">
    <property type="protein sequence ID" value="MFD2757064.1"/>
    <property type="molecule type" value="Genomic_DNA"/>
</dbReference>
<dbReference type="NCBIfam" id="NF002003">
    <property type="entry name" value="PRK00802.1-3"/>
    <property type="match status" value="1"/>
</dbReference>
<evidence type="ECO:0000256" key="2">
    <source>
        <dbReference type="ARBA" id="ARBA00022763"/>
    </source>
</evidence>
<dbReference type="PANTHER" id="PTHR10429">
    <property type="entry name" value="DNA-3-METHYLADENINE GLYCOSYLASE"/>
    <property type="match status" value="1"/>
</dbReference>
<reference evidence="7" key="1">
    <citation type="journal article" date="2019" name="Int. J. Syst. Evol. Microbiol.">
        <title>The Global Catalogue of Microorganisms (GCM) 10K type strain sequencing project: providing services to taxonomists for standard genome sequencing and annotation.</title>
        <authorList>
            <consortium name="The Broad Institute Genomics Platform"/>
            <consortium name="The Broad Institute Genome Sequencing Center for Infectious Disease"/>
            <person name="Wu L."/>
            <person name="Ma J."/>
        </authorList>
    </citation>
    <scope>NUCLEOTIDE SEQUENCE [LARGE SCALE GENOMIC DNA]</scope>
    <source>
        <strain evidence="7">TISTR 1514</strain>
    </source>
</reference>
<dbReference type="GO" id="GO:0016798">
    <property type="term" value="F:hydrolase activity, acting on glycosyl bonds"/>
    <property type="evidence" value="ECO:0007669"/>
    <property type="project" value="UniProtKB-KW"/>
</dbReference>
<dbReference type="Proteomes" id="UP001597492">
    <property type="component" value="Unassembled WGS sequence"/>
</dbReference>
<evidence type="ECO:0000313" key="7">
    <source>
        <dbReference type="Proteomes" id="UP001597492"/>
    </source>
</evidence>
<dbReference type="RefSeq" id="WP_019618396.1">
    <property type="nucleotide sequence ID" value="NZ_JBHUNE010000001.1"/>
</dbReference>
<accession>A0ABW5UUI4</accession>
<keyword evidence="7" id="KW-1185">Reference proteome</keyword>
<keyword evidence="4 5" id="KW-0234">DNA repair</keyword>
<proteinExistence type="inferred from homology"/>
<dbReference type="InterPro" id="IPR011034">
    <property type="entry name" value="Formyl_transferase-like_C_sf"/>
</dbReference>
<evidence type="ECO:0000313" key="6">
    <source>
        <dbReference type="EMBL" id="MFD2757064.1"/>
    </source>
</evidence>
<dbReference type="Gene3D" id="3.10.300.10">
    <property type="entry name" value="Methylpurine-DNA glycosylase (MPG)"/>
    <property type="match status" value="1"/>
</dbReference>
<evidence type="ECO:0000256" key="5">
    <source>
        <dbReference type="HAMAP-Rule" id="MF_00527"/>
    </source>
</evidence>
<comment type="similarity">
    <text evidence="1 5">Belongs to the DNA glycosylase MPG family.</text>
</comment>
<comment type="caution">
    <text evidence="6">The sequence shown here is derived from an EMBL/GenBank/DDBJ whole genome shotgun (WGS) entry which is preliminary data.</text>
</comment>
<name>A0ABW5UUI4_9MICO</name>
<evidence type="ECO:0000256" key="1">
    <source>
        <dbReference type="ARBA" id="ARBA00009232"/>
    </source>
</evidence>
<evidence type="ECO:0000256" key="3">
    <source>
        <dbReference type="ARBA" id="ARBA00022801"/>
    </source>
</evidence>
<keyword evidence="2 5" id="KW-0227">DNA damage</keyword>
<gene>
    <name evidence="6" type="ORF">ACFSW7_01575</name>
</gene>
<dbReference type="CDD" id="cd00540">
    <property type="entry name" value="AAG"/>
    <property type="match status" value="1"/>
</dbReference>
<protein>
    <recommendedName>
        <fullName evidence="5">Putative 3-methyladenine DNA glycosylase</fullName>
        <ecNumber evidence="5">3.2.2.-</ecNumber>
    </recommendedName>
</protein>
<keyword evidence="3 5" id="KW-0378">Hydrolase</keyword>
<dbReference type="PANTHER" id="PTHR10429:SF0">
    <property type="entry name" value="DNA-3-METHYLADENINE GLYCOSYLASE"/>
    <property type="match status" value="1"/>
</dbReference>
<dbReference type="HAMAP" id="MF_00527">
    <property type="entry name" value="3MGH"/>
    <property type="match status" value="1"/>
</dbReference>
<organism evidence="6 7">
    <name type="scientific">Gulosibacter faecalis</name>
    <dbReference type="NCBI Taxonomy" id="272240"/>
    <lineage>
        <taxon>Bacteria</taxon>
        <taxon>Bacillati</taxon>
        <taxon>Actinomycetota</taxon>
        <taxon>Actinomycetes</taxon>
        <taxon>Micrococcales</taxon>
        <taxon>Microbacteriaceae</taxon>
        <taxon>Gulosibacter</taxon>
    </lineage>
</organism>
<evidence type="ECO:0000256" key="4">
    <source>
        <dbReference type="ARBA" id="ARBA00023204"/>
    </source>
</evidence>
<dbReference type="SUPFAM" id="SSF50486">
    <property type="entry name" value="FMT C-terminal domain-like"/>
    <property type="match status" value="1"/>
</dbReference>
<dbReference type="NCBIfam" id="TIGR00567">
    <property type="entry name" value="3mg"/>
    <property type="match status" value="1"/>
</dbReference>
<keyword evidence="6" id="KW-0326">Glycosidase</keyword>
<dbReference type="Pfam" id="PF02245">
    <property type="entry name" value="Pur_DNA_glyco"/>
    <property type="match status" value="1"/>
</dbReference>
<dbReference type="InterPro" id="IPR036995">
    <property type="entry name" value="MPG_sf"/>
</dbReference>
<sequence length="195" mass="20983">MSSIASTSSAWEWLVTDAETAARRLLGATIVRELDGERLSARIVEVEAYDQEDPASHTFRGPTPRNAAMFLAAGHAYVYLSYGIHHCLNVVAGVAGHGSGVLIRAVEPVDGLETMLARRGTPRKQVTNGPGKVCQALGIDLALTGHPLEQPPLRLIRGPEPADDEIVTTTRIGLTKGADTPRRFYLAGHPDVSRR</sequence>
<dbReference type="EC" id="3.2.2.-" evidence="5"/>
<dbReference type="InterPro" id="IPR003180">
    <property type="entry name" value="MPG"/>
</dbReference>